<organism evidence="11 12">
    <name type="scientific">Stephania cephalantha</name>
    <dbReference type="NCBI Taxonomy" id="152367"/>
    <lineage>
        <taxon>Eukaryota</taxon>
        <taxon>Viridiplantae</taxon>
        <taxon>Streptophyta</taxon>
        <taxon>Embryophyta</taxon>
        <taxon>Tracheophyta</taxon>
        <taxon>Spermatophyta</taxon>
        <taxon>Magnoliopsida</taxon>
        <taxon>Ranunculales</taxon>
        <taxon>Menispermaceae</taxon>
        <taxon>Menispermoideae</taxon>
        <taxon>Cissampelideae</taxon>
        <taxon>Stephania</taxon>
    </lineage>
</organism>
<sequence length="350" mass="38403">MADPSTASIAPEPTDHLQYWCYQCDKRVSIEPQTNDTDIICYECKNGFVESMPFAAAPAPPPPSDYRLPSAEIGSRDRSFSHQFLQVLRLLSQAARDEEDAPPPPPPNGSESEDFLRIELDGWHNDVDDDEEDDDGDEDDGSDGDEIEFGTVEADQGGTGIGIGIGEEEDDQELRVRRNFIRLRSLRRRNRFLDWSEILELHVGNSEDYVDAAGYEAVLQNLAESEGGGRRGAPPAAKSAVAGLKKKVVVVLEGEEEVVMCAICKEGVGVGSVVTEMPCGHGYHEECIEQWLGSRNSCPVCRFELPTDDPDYEEQRKKKRSSSASSSGDGSSTSNNNNNNNNNSFSTFSG</sequence>
<dbReference type="SUPFAM" id="SSF57850">
    <property type="entry name" value="RING/U-box"/>
    <property type="match status" value="1"/>
</dbReference>
<dbReference type="AlphaFoldDB" id="A0AAP0Q419"/>
<evidence type="ECO:0000313" key="12">
    <source>
        <dbReference type="Proteomes" id="UP001419268"/>
    </source>
</evidence>
<feature type="compositionally biased region" description="Acidic residues" evidence="9">
    <location>
        <begin position="127"/>
        <end position="148"/>
    </location>
</feature>
<keyword evidence="6" id="KW-0833">Ubl conjugation pathway</keyword>
<evidence type="ECO:0000256" key="3">
    <source>
        <dbReference type="ARBA" id="ARBA00022679"/>
    </source>
</evidence>
<dbReference type="SMART" id="SM00184">
    <property type="entry name" value="RING"/>
    <property type="match status" value="1"/>
</dbReference>
<evidence type="ECO:0000256" key="7">
    <source>
        <dbReference type="ARBA" id="ARBA00022833"/>
    </source>
</evidence>
<dbReference type="InterPro" id="IPR001841">
    <property type="entry name" value="Znf_RING"/>
</dbReference>
<dbReference type="InterPro" id="IPR013083">
    <property type="entry name" value="Znf_RING/FYVE/PHD"/>
</dbReference>
<dbReference type="Pfam" id="PF14369">
    <property type="entry name" value="Zn_ribbon_19"/>
    <property type="match status" value="1"/>
</dbReference>
<dbReference type="InterPro" id="IPR039525">
    <property type="entry name" value="RNF126-like_zinc-ribbon"/>
</dbReference>
<dbReference type="GO" id="GO:0008270">
    <property type="term" value="F:zinc ion binding"/>
    <property type="evidence" value="ECO:0007669"/>
    <property type="project" value="UniProtKB-KW"/>
</dbReference>
<proteinExistence type="predicted"/>
<dbReference type="FunFam" id="3.30.40.10:FF:000127">
    <property type="entry name" value="E3 ubiquitin-protein ligase RNF181"/>
    <property type="match status" value="1"/>
</dbReference>
<gene>
    <name evidence="11" type="ORF">Scep_000335</name>
</gene>
<evidence type="ECO:0000313" key="11">
    <source>
        <dbReference type="EMBL" id="KAK9165144.1"/>
    </source>
</evidence>
<keyword evidence="7" id="KW-0862">Zinc</keyword>
<name>A0AAP0Q419_9MAGN</name>
<evidence type="ECO:0000259" key="10">
    <source>
        <dbReference type="PROSITE" id="PS50089"/>
    </source>
</evidence>
<evidence type="ECO:0000256" key="2">
    <source>
        <dbReference type="ARBA" id="ARBA00012483"/>
    </source>
</evidence>
<dbReference type="Pfam" id="PF13639">
    <property type="entry name" value="zf-RING_2"/>
    <property type="match status" value="1"/>
</dbReference>
<keyword evidence="4" id="KW-0479">Metal-binding</keyword>
<evidence type="ECO:0000256" key="5">
    <source>
        <dbReference type="ARBA" id="ARBA00022771"/>
    </source>
</evidence>
<dbReference type="GO" id="GO:0016567">
    <property type="term" value="P:protein ubiquitination"/>
    <property type="evidence" value="ECO:0007669"/>
    <property type="project" value="UniProtKB-ARBA"/>
</dbReference>
<keyword evidence="5 8" id="KW-0863">Zinc-finger</keyword>
<accession>A0AAP0Q419</accession>
<dbReference type="EC" id="2.3.2.27" evidence="2"/>
<feature type="region of interest" description="Disordered" evidence="9">
    <location>
        <begin position="125"/>
        <end position="165"/>
    </location>
</feature>
<keyword evidence="12" id="KW-1185">Reference proteome</keyword>
<comment type="catalytic activity">
    <reaction evidence="1">
        <text>S-ubiquitinyl-[E2 ubiquitin-conjugating enzyme]-L-cysteine + [acceptor protein]-L-lysine = [E2 ubiquitin-conjugating enzyme]-L-cysteine + N(6)-ubiquitinyl-[acceptor protein]-L-lysine.</text>
        <dbReference type="EC" id="2.3.2.27"/>
    </reaction>
</comment>
<comment type="caution">
    <text evidence="11">The sequence shown here is derived from an EMBL/GenBank/DDBJ whole genome shotgun (WGS) entry which is preliminary data.</text>
</comment>
<evidence type="ECO:0000256" key="4">
    <source>
        <dbReference type="ARBA" id="ARBA00022723"/>
    </source>
</evidence>
<feature type="domain" description="RING-type" evidence="10">
    <location>
        <begin position="261"/>
        <end position="302"/>
    </location>
</feature>
<dbReference type="PANTHER" id="PTHR15710:SF108">
    <property type="entry name" value="OS03G0286100 PROTEIN"/>
    <property type="match status" value="1"/>
</dbReference>
<dbReference type="Proteomes" id="UP001419268">
    <property type="component" value="Unassembled WGS sequence"/>
</dbReference>
<dbReference type="EMBL" id="JBBNAG010000001">
    <property type="protein sequence ID" value="KAK9165144.1"/>
    <property type="molecule type" value="Genomic_DNA"/>
</dbReference>
<reference evidence="11 12" key="1">
    <citation type="submission" date="2024-01" db="EMBL/GenBank/DDBJ databases">
        <title>Genome assemblies of Stephania.</title>
        <authorList>
            <person name="Yang L."/>
        </authorList>
    </citation>
    <scope>NUCLEOTIDE SEQUENCE [LARGE SCALE GENOMIC DNA]</scope>
    <source>
        <strain evidence="11">JXDWG</strain>
        <tissue evidence="11">Leaf</tissue>
    </source>
</reference>
<dbReference type="GO" id="GO:0005737">
    <property type="term" value="C:cytoplasm"/>
    <property type="evidence" value="ECO:0007669"/>
    <property type="project" value="TreeGrafter"/>
</dbReference>
<evidence type="ECO:0000256" key="9">
    <source>
        <dbReference type="SAM" id="MobiDB-lite"/>
    </source>
</evidence>
<evidence type="ECO:0000256" key="8">
    <source>
        <dbReference type="PROSITE-ProRule" id="PRU00175"/>
    </source>
</evidence>
<keyword evidence="3" id="KW-0808">Transferase</keyword>
<dbReference type="PROSITE" id="PS50089">
    <property type="entry name" value="ZF_RING_2"/>
    <property type="match status" value="1"/>
</dbReference>
<feature type="region of interest" description="Disordered" evidence="9">
    <location>
        <begin position="308"/>
        <end position="350"/>
    </location>
</feature>
<evidence type="ECO:0000256" key="1">
    <source>
        <dbReference type="ARBA" id="ARBA00000900"/>
    </source>
</evidence>
<dbReference type="GO" id="GO:0061630">
    <property type="term" value="F:ubiquitin protein ligase activity"/>
    <property type="evidence" value="ECO:0007669"/>
    <property type="project" value="UniProtKB-EC"/>
</dbReference>
<feature type="compositionally biased region" description="Low complexity" evidence="9">
    <location>
        <begin position="322"/>
        <end position="350"/>
    </location>
</feature>
<dbReference type="PANTHER" id="PTHR15710">
    <property type="entry name" value="E3 UBIQUITIN-PROTEIN LIGASE PRAJA"/>
    <property type="match status" value="1"/>
</dbReference>
<evidence type="ECO:0000256" key="6">
    <source>
        <dbReference type="ARBA" id="ARBA00022786"/>
    </source>
</evidence>
<dbReference type="Gene3D" id="3.30.40.10">
    <property type="entry name" value="Zinc/RING finger domain, C3HC4 (zinc finger)"/>
    <property type="match status" value="1"/>
</dbReference>
<protein>
    <recommendedName>
        <fullName evidence="2">RING-type E3 ubiquitin transferase</fullName>
        <ecNumber evidence="2">2.3.2.27</ecNumber>
    </recommendedName>
</protein>